<dbReference type="EMBL" id="CP095074">
    <property type="protein sequence ID" value="UOQ94463.1"/>
    <property type="molecule type" value="Genomic_DNA"/>
</dbReference>
<name>A0ABY4H220_9BACI</name>
<dbReference type="SUPFAM" id="SSF141130">
    <property type="entry name" value="Acetamidase/Formamidase-like"/>
    <property type="match status" value="1"/>
</dbReference>
<gene>
    <name evidence="1" type="ORF">MUO14_05780</name>
</gene>
<evidence type="ECO:0000313" key="1">
    <source>
        <dbReference type="EMBL" id="UOQ94463.1"/>
    </source>
</evidence>
<dbReference type="InterPro" id="IPR004304">
    <property type="entry name" value="FmdA_AmdA"/>
</dbReference>
<proteinExistence type="predicted"/>
<dbReference type="Gene3D" id="3.10.28.20">
    <property type="entry name" value="Acetamidase/Formamidase-like domains"/>
    <property type="match status" value="1"/>
</dbReference>
<dbReference type="Pfam" id="PF03069">
    <property type="entry name" value="FmdA_AmdA"/>
    <property type="match status" value="2"/>
</dbReference>
<keyword evidence="2" id="KW-1185">Reference proteome</keyword>
<protein>
    <submittedName>
        <fullName evidence="1">Acetamidase/formamidase family protein</fullName>
    </submittedName>
</protein>
<reference evidence="1 2" key="1">
    <citation type="submission" date="2022-04" db="EMBL/GenBank/DDBJ databases">
        <title>Halobacillus sp. isolated from saltern.</title>
        <authorList>
            <person name="Won M."/>
            <person name="Lee C.-M."/>
            <person name="Woen H.-Y."/>
            <person name="Kwon S.-W."/>
        </authorList>
    </citation>
    <scope>NUCLEOTIDE SEQUENCE [LARGE SCALE GENOMIC DNA]</scope>
    <source>
        <strain evidence="1 2">SSTM10-2</strain>
    </source>
</reference>
<dbReference type="Proteomes" id="UP000831880">
    <property type="component" value="Chromosome"/>
</dbReference>
<dbReference type="PANTHER" id="PTHR31891">
    <property type="entry name" value="FORMAMIDASE C869.04-RELATED"/>
    <property type="match status" value="1"/>
</dbReference>
<organism evidence="1 2">
    <name type="scientific">Halobacillus shinanisalinarum</name>
    <dbReference type="NCBI Taxonomy" id="2932258"/>
    <lineage>
        <taxon>Bacteria</taxon>
        <taxon>Bacillati</taxon>
        <taxon>Bacillota</taxon>
        <taxon>Bacilli</taxon>
        <taxon>Bacillales</taxon>
        <taxon>Bacillaceae</taxon>
        <taxon>Halobacillus</taxon>
    </lineage>
</organism>
<accession>A0ABY4H220</accession>
<dbReference type="RefSeq" id="WP_244754140.1">
    <property type="nucleotide sequence ID" value="NZ_CP095074.1"/>
</dbReference>
<evidence type="ECO:0000313" key="2">
    <source>
        <dbReference type="Proteomes" id="UP000831880"/>
    </source>
</evidence>
<dbReference type="PANTHER" id="PTHR31891:SF1">
    <property type="entry name" value="FORMAMIDASE C869.04-RELATED"/>
    <property type="match status" value="1"/>
</dbReference>
<sequence length="302" mass="32629">MVHTLTKESFVYAMGKENKPALRVTAGEQVVIDTYDCFENQVQSDDASFTSIDWERINPATGPVYIEDAQEGDILKVKIDNIEFGEQGVMATGPKLGVMGHRIEDFQVKIVEIKGNEVVFNNNISLPLQPMIGVIGVAPEDEAVSCGTPGAHGGNMDTKLVTTGATLYFPVFQEGGLFALGDLHAAMGDGEVCVSGVEVPAKVTVTLDVIKGHSIDYPFIENEAGAASLVSRESLDEASDLAVEKMIDILQPQTDLSLAEFTMLMSVAGEVQVSQIVDPLKTARFFVPRRVLDGYGIKLFKQ</sequence>
<dbReference type="Gene3D" id="2.60.120.580">
    <property type="entry name" value="Acetamidase/Formamidase-like domains"/>
    <property type="match status" value="1"/>
</dbReference>
<dbReference type="Gene3D" id="2.40.10.120">
    <property type="match status" value="1"/>
</dbReference>